<dbReference type="PANTHER" id="PTHR35276:SF1">
    <property type="entry name" value="TRNA (MNM(5)S(2)U34)-METHYLTRANSFERASE, CHLOROPLASTIC"/>
    <property type="match status" value="1"/>
</dbReference>
<dbReference type="InterPro" id="IPR010719">
    <property type="entry name" value="MnmM_MeTrfase"/>
</dbReference>
<dbReference type="Gene3D" id="3.40.50.150">
    <property type="entry name" value="Vaccinia Virus protein VP39"/>
    <property type="match status" value="1"/>
</dbReference>
<dbReference type="CDD" id="cd02440">
    <property type="entry name" value="AdoMet_MTases"/>
    <property type="match status" value="1"/>
</dbReference>
<keyword evidence="2" id="KW-1185">Reference proteome</keyword>
<dbReference type="GO" id="GO:0032259">
    <property type="term" value="P:methylation"/>
    <property type="evidence" value="ECO:0007669"/>
    <property type="project" value="UniProtKB-KW"/>
</dbReference>
<dbReference type="PANTHER" id="PTHR35276">
    <property type="entry name" value="S-ADENOSYL-L-METHIONINE-DEPENDENT METHYLTRANSFERASES SUPERFAMILY PROTEIN"/>
    <property type="match status" value="1"/>
</dbReference>
<keyword evidence="1" id="KW-0808">Transferase</keyword>
<protein>
    <submittedName>
        <fullName evidence="1">Methyltransferase domain-containing protein</fullName>
    </submittedName>
</protein>
<dbReference type="RefSeq" id="WP_151861478.1">
    <property type="nucleotide sequence ID" value="NZ_WBZC01000036.1"/>
</dbReference>
<evidence type="ECO:0000313" key="2">
    <source>
        <dbReference type="Proteomes" id="UP000432715"/>
    </source>
</evidence>
<dbReference type="Pfam" id="PF06962">
    <property type="entry name" value="rRNA_methylase"/>
    <property type="match status" value="1"/>
</dbReference>
<accession>A0A6I0F737</accession>
<sequence>MNRLLISRATAFVHKILQEKIQIGNIVVDATMGNGNDTIFLSQAVGSNGKVYAFDIQQKALDITYKRLLEANCNNVVLIRDSHENMGIYIKEKIDAAVFNLGYLPKGDHKVITKPPSTIGAIKSSLEILKTKGILSIVIYYGHEGGAIEKNSVIDFLETLDNKKYSVLKCSYISKEKNPPIIVFIEKII</sequence>
<dbReference type="SUPFAM" id="SSF53335">
    <property type="entry name" value="S-adenosyl-L-methionine-dependent methyltransferases"/>
    <property type="match status" value="1"/>
</dbReference>
<keyword evidence="1" id="KW-0489">Methyltransferase</keyword>
<dbReference type="InterPro" id="IPR029063">
    <property type="entry name" value="SAM-dependent_MTases_sf"/>
</dbReference>
<gene>
    <name evidence="1" type="ORF">F8154_10010</name>
</gene>
<reference evidence="1 2" key="1">
    <citation type="submission" date="2019-10" db="EMBL/GenBank/DDBJ databases">
        <title>Alkaliphilus serpentinus sp. nov. and Alkaliphilus pronyensis sp. nov., two novel anaerobic alkaliphilic species isolated from the serpentinized-hosted hydrothermal field of the Prony Bay (New Caledonia).</title>
        <authorList>
            <person name="Postec A."/>
        </authorList>
    </citation>
    <scope>NUCLEOTIDE SEQUENCE [LARGE SCALE GENOMIC DNA]</scope>
    <source>
        <strain evidence="1 2">LacV</strain>
    </source>
</reference>
<dbReference type="GO" id="GO:0008168">
    <property type="term" value="F:methyltransferase activity"/>
    <property type="evidence" value="ECO:0007669"/>
    <property type="project" value="UniProtKB-KW"/>
</dbReference>
<organism evidence="1 2">
    <name type="scientific">Alkaliphilus pronyensis</name>
    <dbReference type="NCBI Taxonomy" id="1482732"/>
    <lineage>
        <taxon>Bacteria</taxon>
        <taxon>Bacillati</taxon>
        <taxon>Bacillota</taxon>
        <taxon>Clostridia</taxon>
        <taxon>Peptostreptococcales</taxon>
        <taxon>Natronincolaceae</taxon>
        <taxon>Alkaliphilus</taxon>
    </lineage>
</organism>
<dbReference type="AlphaFoldDB" id="A0A6I0F737"/>
<dbReference type="OrthoDB" id="9792989at2"/>
<comment type="caution">
    <text evidence="1">The sequence shown here is derived from an EMBL/GenBank/DDBJ whole genome shotgun (WGS) entry which is preliminary data.</text>
</comment>
<name>A0A6I0F737_9FIRM</name>
<evidence type="ECO:0000313" key="1">
    <source>
        <dbReference type="EMBL" id="KAB3534006.1"/>
    </source>
</evidence>
<dbReference type="Proteomes" id="UP000432715">
    <property type="component" value="Unassembled WGS sequence"/>
</dbReference>
<proteinExistence type="predicted"/>
<dbReference type="EMBL" id="WBZC01000036">
    <property type="protein sequence ID" value="KAB3534006.1"/>
    <property type="molecule type" value="Genomic_DNA"/>
</dbReference>